<dbReference type="PANTHER" id="PTHR40787:SF3">
    <property type="entry name" value="PROTEIN TRANSPORT PROTEIN SEC39"/>
    <property type="match status" value="1"/>
</dbReference>
<evidence type="ECO:0000256" key="2">
    <source>
        <dbReference type="ARBA" id="ARBA00022448"/>
    </source>
</evidence>
<evidence type="ECO:0000256" key="4">
    <source>
        <dbReference type="ARBA" id="ARBA00022927"/>
    </source>
</evidence>
<keyword evidence="3" id="KW-0256">Endoplasmic reticulum</keyword>
<feature type="compositionally biased region" description="Polar residues" evidence="5">
    <location>
        <begin position="871"/>
        <end position="882"/>
    </location>
</feature>
<dbReference type="EMBL" id="FWEW01000563">
    <property type="protein sequence ID" value="SLM35170.1"/>
    <property type="molecule type" value="Genomic_DNA"/>
</dbReference>
<dbReference type="InterPro" id="IPR013244">
    <property type="entry name" value="Sec39_domain"/>
</dbReference>
<feature type="compositionally biased region" description="Basic and acidic residues" evidence="5">
    <location>
        <begin position="802"/>
        <end position="811"/>
    </location>
</feature>
<evidence type="ECO:0000313" key="8">
    <source>
        <dbReference type="Proteomes" id="UP000192927"/>
    </source>
</evidence>
<keyword evidence="4" id="KW-0653">Protein transport</keyword>
<dbReference type="GO" id="GO:0015031">
    <property type="term" value="P:protein transport"/>
    <property type="evidence" value="ECO:0007669"/>
    <property type="project" value="UniProtKB-KW"/>
</dbReference>
<feature type="region of interest" description="Disordered" evidence="5">
    <location>
        <begin position="869"/>
        <end position="912"/>
    </location>
</feature>
<evidence type="ECO:0000313" key="7">
    <source>
        <dbReference type="EMBL" id="SLM35170.1"/>
    </source>
</evidence>
<dbReference type="Pfam" id="PF08314">
    <property type="entry name" value="Sec39"/>
    <property type="match status" value="1"/>
</dbReference>
<dbReference type="GO" id="GO:0006890">
    <property type="term" value="P:retrograde vesicle-mediated transport, Golgi to endoplasmic reticulum"/>
    <property type="evidence" value="ECO:0007669"/>
    <property type="project" value="InterPro"/>
</dbReference>
<sequence>MADDNALSRAHVILSAVQIATAADIRKLRQLTARHPDVLKLELLLRILLTYLPESVEPTSYTGFLADLVTGNLNVIDEADLDAISSAKITNDEARRKVHKLHLLPLADPSYPSDSSVDILTIFLLHRARRIDAETGALPILQELLEPFLDHSQYLRTWFISTLLPLLRLDYEYYPQRRSDVSLKAFEKLDTDLAVSTLLSGAAQQGHVPGNQEIDRDLRGLVGPWMYGESIRKRRKLDQGKRRSSVAVSANQLGAANDAEENAERGWLYVNKWLLELALRDFPRIVNVVKKWDGPRDVDYGGWEDINKTEDEESLKILTRHYAQAALAAIYATNDAEPTAFEGGHSILVRASQLAGLLSPPDLALAEAILPVEAPASGYLHSISQVDFLHNALLQAQNPLTTPNGPSTSFLYHILVSAHTLEALGHSITCRNVAELALFGTEEEQREDFRKTLHCINTTKAKDDNFWRTVRERLLWLQDWETPAHGQSSDESVDQQGVFGKVGKVALEKDILKASLNGTCYRFAIETYCKPEMRPLSLDVVEDVVMEVAMSCYDGASNGNKTRGGIRRASDINHMFLEFWPESECPVRLNALVEAANALSYYSLTLEHGVPFRPVNMRAHQDPISLIGKVLDQNPRSYTKVDDLIDIGGWLVKAKLVKTVLDSAGLGPVTTDEGQQLLAVKRRITAMAIEAALAEEDFDTAYSYVVNRLAPPGMPPPSNPQVPVVRPAHEDDISWRAAYQAGCYRPARTSGTSALRRLEQRMELLSQSLLLAPPSALEEVLRVWLRCEDEMNVLLAQETEEEAKWNDKGDRSIPGGFSADSIPVAQKPRESTRSAMNEDAPMGLFDVARGAAAALSKNAFPLRNATVAGKSVTSAGKTTQERPISALSSDGSDQGSLSGEGQGRVRKRDMVSNMVTGGLASGIGWVLGAPPARQE</sequence>
<protein>
    <submittedName>
        <fullName evidence="7">Secretory pathway Sec39</fullName>
    </submittedName>
</protein>
<evidence type="ECO:0000259" key="6">
    <source>
        <dbReference type="Pfam" id="PF08314"/>
    </source>
</evidence>
<dbReference type="PANTHER" id="PTHR40787">
    <property type="entry name" value="SECRETED PROTEIN"/>
    <property type="match status" value="1"/>
</dbReference>
<name>A0A1W5CWK2_9LECA</name>
<keyword evidence="8" id="KW-1185">Reference proteome</keyword>
<dbReference type="GO" id="GO:0005783">
    <property type="term" value="C:endoplasmic reticulum"/>
    <property type="evidence" value="ECO:0007669"/>
    <property type="project" value="UniProtKB-SubCell"/>
</dbReference>
<accession>A0A1W5CWK2</accession>
<dbReference type="Proteomes" id="UP000192927">
    <property type="component" value="Unassembled WGS sequence"/>
</dbReference>
<proteinExistence type="predicted"/>
<feature type="domain" description="Sec39" evidence="6">
    <location>
        <begin position="13"/>
        <end position="805"/>
    </location>
</feature>
<evidence type="ECO:0000256" key="5">
    <source>
        <dbReference type="SAM" id="MobiDB-lite"/>
    </source>
</evidence>
<feature type="region of interest" description="Disordered" evidence="5">
    <location>
        <begin position="800"/>
        <end position="835"/>
    </location>
</feature>
<feature type="compositionally biased region" description="Low complexity" evidence="5">
    <location>
        <begin position="887"/>
        <end position="899"/>
    </location>
</feature>
<organism evidence="7 8">
    <name type="scientific">Lasallia pustulata</name>
    <dbReference type="NCBI Taxonomy" id="136370"/>
    <lineage>
        <taxon>Eukaryota</taxon>
        <taxon>Fungi</taxon>
        <taxon>Dikarya</taxon>
        <taxon>Ascomycota</taxon>
        <taxon>Pezizomycotina</taxon>
        <taxon>Lecanoromycetes</taxon>
        <taxon>OSLEUM clade</taxon>
        <taxon>Umbilicariomycetidae</taxon>
        <taxon>Umbilicariales</taxon>
        <taxon>Umbilicariaceae</taxon>
        <taxon>Lasallia</taxon>
    </lineage>
</organism>
<evidence type="ECO:0000256" key="1">
    <source>
        <dbReference type="ARBA" id="ARBA00004240"/>
    </source>
</evidence>
<reference evidence="8" key="1">
    <citation type="submission" date="2017-03" db="EMBL/GenBank/DDBJ databases">
        <authorList>
            <person name="Sharma R."/>
            <person name="Thines M."/>
        </authorList>
    </citation>
    <scope>NUCLEOTIDE SEQUENCE [LARGE SCALE GENOMIC DNA]</scope>
</reference>
<keyword evidence="2" id="KW-0813">Transport</keyword>
<comment type="subcellular location">
    <subcellularLocation>
        <location evidence="1">Endoplasmic reticulum</location>
    </subcellularLocation>
</comment>
<dbReference type="AlphaFoldDB" id="A0A1W5CWK2"/>
<evidence type="ECO:0000256" key="3">
    <source>
        <dbReference type="ARBA" id="ARBA00022824"/>
    </source>
</evidence>